<sequence>MLIERKQTYEEMCAAFRWRIPAAYNIAHDVSDRHVAATPDRVALIHERADGTVETYTFLAVQHAANRLANLLRHVGVGQGERVMILLGQDPATAIAHLACWKSGIVSIPTSILFGADALLYRLNDAGAKVVITNRENYAKIAEIRDQAPSLETVLLVDGDDVGAQSLWAGAERASDRFDTLSLTPDTPAFISYTSGTTGLPKGTLHGHRVLLGHMPGVEFMLDFFPQPGDITWSPADWSWLAGLMNILMPGWFAGVPVLTWRASSFDADEALRMIAKHQVRTAMLTPTMLKLMRQSGSPHLRDVKLRAVVSGSEAVGKDLLEWANGTLGLHINEGFGQTECNMAMGNCWQVLPPRLGSLGKAVPGQAAAIVDDAGEELPPGTTGNLAFRRGHPAMFLEYWKRPEATAEKYAGDWMITGDMATMDGDGYFWYQGRGDDVITSSGYRIGPGEIEDALVRHPAVVMAAAIGVPDPVRTETIKAFVILAPGHAPSPELADDIRKTVRSRLAKHEYPREIEFIDAMPMTTTGKILRRELRERETAKIKTT</sequence>
<dbReference type="FunFam" id="3.30.300.30:FF:000005">
    <property type="entry name" value="Acyl-coenzyme A synthetase ACSM5, mitochondrial"/>
    <property type="match status" value="1"/>
</dbReference>
<reference evidence="7" key="1">
    <citation type="journal article" date="2014" name="Int. J. Syst. Evol. Microbiol.">
        <title>Complete genome sequence of Corynebacterium casei LMG S-19264T (=DSM 44701T), isolated from a smear-ripened cheese.</title>
        <authorList>
            <consortium name="US DOE Joint Genome Institute (JGI-PGF)"/>
            <person name="Walter F."/>
            <person name="Albersmeier A."/>
            <person name="Kalinowski J."/>
            <person name="Ruckert C."/>
        </authorList>
    </citation>
    <scope>NUCLEOTIDE SEQUENCE</scope>
    <source>
        <strain evidence="7">CGMCC 1.12919</strain>
    </source>
</reference>
<feature type="domain" description="AMP-dependent synthetase/ligase" evidence="5">
    <location>
        <begin position="32"/>
        <end position="400"/>
    </location>
</feature>
<evidence type="ECO:0000256" key="1">
    <source>
        <dbReference type="ARBA" id="ARBA00006432"/>
    </source>
</evidence>
<comment type="caution">
    <text evidence="7">The sequence shown here is derived from an EMBL/GenBank/DDBJ whole genome shotgun (WGS) entry which is preliminary data.</text>
</comment>
<dbReference type="InterPro" id="IPR020845">
    <property type="entry name" value="AMP-binding_CS"/>
</dbReference>
<dbReference type="Proteomes" id="UP000637002">
    <property type="component" value="Unassembled WGS sequence"/>
</dbReference>
<keyword evidence="8" id="KW-1185">Reference proteome</keyword>
<evidence type="ECO:0000313" key="7">
    <source>
        <dbReference type="EMBL" id="GGC62475.1"/>
    </source>
</evidence>
<dbReference type="InterPro" id="IPR042099">
    <property type="entry name" value="ANL_N_sf"/>
</dbReference>
<dbReference type="InterPro" id="IPR000873">
    <property type="entry name" value="AMP-dep_synth/lig_dom"/>
</dbReference>
<keyword evidence="4" id="KW-0067">ATP-binding</keyword>
<feature type="domain" description="AMP-binding enzyme C-terminal" evidence="6">
    <location>
        <begin position="450"/>
        <end position="528"/>
    </location>
</feature>
<dbReference type="InterPro" id="IPR045851">
    <property type="entry name" value="AMP-bd_C_sf"/>
</dbReference>
<dbReference type="RefSeq" id="WP_188609118.1">
    <property type="nucleotide sequence ID" value="NZ_BMGG01000003.1"/>
</dbReference>
<dbReference type="GO" id="GO:0005524">
    <property type="term" value="F:ATP binding"/>
    <property type="evidence" value="ECO:0007669"/>
    <property type="project" value="UniProtKB-KW"/>
</dbReference>
<dbReference type="PANTHER" id="PTHR43605">
    <property type="entry name" value="ACYL-COENZYME A SYNTHETASE"/>
    <property type="match status" value="1"/>
</dbReference>
<dbReference type="SUPFAM" id="SSF56801">
    <property type="entry name" value="Acetyl-CoA synthetase-like"/>
    <property type="match status" value="1"/>
</dbReference>
<dbReference type="EMBL" id="BMGG01000003">
    <property type="protein sequence ID" value="GGC62475.1"/>
    <property type="molecule type" value="Genomic_DNA"/>
</dbReference>
<gene>
    <name evidence="7" type="ORF">GCM10010994_21310</name>
</gene>
<dbReference type="Gene3D" id="3.30.300.30">
    <property type="match status" value="1"/>
</dbReference>
<evidence type="ECO:0000259" key="6">
    <source>
        <dbReference type="Pfam" id="PF13193"/>
    </source>
</evidence>
<dbReference type="GO" id="GO:0016405">
    <property type="term" value="F:CoA-ligase activity"/>
    <property type="evidence" value="ECO:0007669"/>
    <property type="project" value="UniProtKB-ARBA"/>
</dbReference>
<reference evidence="7" key="2">
    <citation type="submission" date="2020-09" db="EMBL/GenBank/DDBJ databases">
        <authorList>
            <person name="Sun Q."/>
            <person name="Zhou Y."/>
        </authorList>
    </citation>
    <scope>NUCLEOTIDE SEQUENCE</scope>
    <source>
        <strain evidence="7">CGMCC 1.12919</strain>
    </source>
</reference>
<comment type="similarity">
    <text evidence="1">Belongs to the ATP-dependent AMP-binding enzyme family.</text>
</comment>
<evidence type="ECO:0000259" key="5">
    <source>
        <dbReference type="Pfam" id="PF00501"/>
    </source>
</evidence>
<evidence type="ECO:0000313" key="8">
    <source>
        <dbReference type="Proteomes" id="UP000637002"/>
    </source>
</evidence>
<dbReference type="AlphaFoldDB" id="A0A916U7M0"/>
<evidence type="ECO:0000256" key="3">
    <source>
        <dbReference type="ARBA" id="ARBA00022741"/>
    </source>
</evidence>
<dbReference type="GO" id="GO:0006637">
    <property type="term" value="P:acyl-CoA metabolic process"/>
    <property type="evidence" value="ECO:0007669"/>
    <property type="project" value="TreeGrafter"/>
</dbReference>
<dbReference type="GO" id="GO:0015645">
    <property type="term" value="F:fatty acid ligase activity"/>
    <property type="evidence" value="ECO:0007669"/>
    <property type="project" value="TreeGrafter"/>
</dbReference>
<evidence type="ECO:0000256" key="4">
    <source>
        <dbReference type="ARBA" id="ARBA00022840"/>
    </source>
</evidence>
<dbReference type="Pfam" id="PF13193">
    <property type="entry name" value="AMP-binding_C"/>
    <property type="match status" value="1"/>
</dbReference>
<dbReference type="GO" id="GO:0006633">
    <property type="term" value="P:fatty acid biosynthetic process"/>
    <property type="evidence" value="ECO:0007669"/>
    <property type="project" value="TreeGrafter"/>
</dbReference>
<dbReference type="InterPro" id="IPR025110">
    <property type="entry name" value="AMP-bd_C"/>
</dbReference>
<keyword evidence="3" id="KW-0547">Nucleotide-binding</keyword>
<organism evidence="7 8">
    <name type="scientific">Chelatococcus reniformis</name>
    <dbReference type="NCBI Taxonomy" id="1494448"/>
    <lineage>
        <taxon>Bacteria</taxon>
        <taxon>Pseudomonadati</taxon>
        <taxon>Pseudomonadota</taxon>
        <taxon>Alphaproteobacteria</taxon>
        <taxon>Hyphomicrobiales</taxon>
        <taxon>Chelatococcaceae</taxon>
        <taxon>Chelatococcus</taxon>
    </lineage>
</organism>
<evidence type="ECO:0000256" key="2">
    <source>
        <dbReference type="ARBA" id="ARBA00022598"/>
    </source>
</evidence>
<dbReference type="InterPro" id="IPR051087">
    <property type="entry name" value="Mitochondrial_ACSM"/>
</dbReference>
<protein>
    <submittedName>
        <fullName evidence="7">Acetyl-CoA synthetase</fullName>
    </submittedName>
</protein>
<dbReference type="Pfam" id="PF00501">
    <property type="entry name" value="AMP-binding"/>
    <property type="match status" value="1"/>
</dbReference>
<proteinExistence type="inferred from homology"/>
<keyword evidence="2" id="KW-0436">Ligase</keyword>
<dbReference type="Gene3D" id="3.40.50.12780">
    <property type="entry name" value="N-terminal domain of ligase-like"/>
    <property type="match status" value="1"/>
</dbReference>
<dbReference type="PANTHER" id="PTHR43605:SF10">
    <property type="entry name" value="ACYL-COA SYNTHETASE MEDIUM CHAIN FAMILY MEMBER 3"/>
    <property type="match status" value="1"/>
</dbReference>
<accession>A0A916U7M0</accession>
<name>A0A916U7M0_9HYPH</name>
<dbReference type="PROSITE" id="PS00455">
    <property type="entry name" value="AMP_BINDING"/>
    <property type="match status" value="1"/>
</dbReference>
<dbReference type="GO" id="GO:0004321">
    <property type="term" value="F:fatty-acyl-CoA synthase activity"/>
    <property type="evidence" value="ECO:0007669"/>
    <property type="project" value="TreeGrafter"/>
</dbReference>